<dbReference type="OrthoDB" id="5471473at2"/>
<gene>
    <name evidence="3" type="ORF">E6W39_01500</name>
</gene>
<dbReference type="AlphaFoldDB" id="A0A540VWL3"/>
<dbReference type="GO" id="GO:0043856">
    <property type="term" value="F:anti-sigma factor antagonist activity"/>
    <property type="evidence" value="ECO:0007669"/>
    <property type="project" value="TreeGrafter"/>
</dbReference>
<evidence type="ECO:0000259" key="2">
    <source>
        <dbReference type="PROSITE" id="PS50801"/>
    </source>
</evidence>
<dbReference type="Gene3D" id="3.30.750.24">
    <property type="entry name" value="STAS domain"/>
    <property type="match status" value="1"/>
</dbReference>
<feature type="domain" description="STAS" evidence="2">
    <location>
        <begin position="34"/>
        <end position="139"/>
    </location>
</feature>
<dbReference type="InterPro" id="IPR036513">
    <property type="entry name" value="STAS_dom_sf"/>
</dbReference>
<dbReference type="PANTHER" id="PTHR33495:SF2">
    <property type="entry name" value="ANTI-SIGMA FACTOR ANTAGONIST TM_1081-RELATED"/>
    <property type="match status" value="1"/>
</dbReference>
<name>A0A540VWL3_9ACTN</name>
<dbReference type="PANTHER" id="PTHR33495">
    <property type="entry name" value="ANTI-SIGMA FACTOR ANTAGONIST TM_1081-RELATED-RELATED"/>
    <property type="match status" value="1"/>
</dbReference>
<accession>A0A540VWL3</accession>
<protein>
    <submittedName>
        <fullName evidence="3">STAS domain-containing protein</fullName>
    </submittedName>
</protein>
<feature type="region of interest" description="Disordered" evidence="1">
    <location>
        <begin position="1"/>
        <end position="25"/>
    </location>
</feature>
<dbReference type="EMBL" id="VIGB01000003">
    <property type="protein sequence ID" value="TQF01152.1"/>
    <property type="molecule type" value="Genomic_DNA"/>
</dbReference>
<dbReference type="CDD" id="cd07043">
    <property type="entry name" value="STAS_anti-anti-sigma_factors"/>
    <property type="match status" value="1"/>
</dbReference>
<dbReference type="InterPro" id="IPR002645">
    <property type="entry name" value="STAS_dom"/>
</dbReference>
<evidence type="ECO:0000313" key="3">
    <source>
        <dbReference type="EMBL" id="TQF01152.1"/>
    </source>
</evidence>
<organism evidence="3 4">
    <name type="scientific">Kitasatospora acidiphila</name>
    <dbReference type="NCBI Taxonomy" id="2567942"/>
    <lineage>
        <taxon>Bacteria</taxon>
        <taxon>Bacillati</taxon>
        <taxon>Actinomycetota</taxon>
        <taxon>Actinomycetes</taxon>
        <taxon>Kitasatosporales</taxon>
        <taxon>Streptomycetaceae</taxon>
        <taxon>Kitasatospora</taxon>
    </lineage>
</organism>
<feature type="compositionally biased region" description="Polar residues" evidence="1">
    <location>
        <begin position="7"/>
        <end position="25"/>
    </location>
</feature>
<dbReference type="Pfam" id="PF13466">
    <property type="entry name" value="STAS_2"/>
    <property type="match status" value="1"/>
</dbReference>
<dbReference type="SUPFAM" id="SSF52091">
    <property type="entry name" value="SpoIIaa-like"/>
    <property type="match status" value="1"/>
</dbReference>
<evidence type="ECO:0000256" key="1">
    <source>
        <dbReference type="SAM" id="MobiDB-lite"/>
    </source>
</evidence>
<reference evidence="3 4" key="1">
    <citation type="submission" date="2019-06" db="EMBL/GenBank/DDBJ databases">
        <title>Description of Kitasatospora acidophila sp. nov. isolated from pine grove soil, and reclassification of Streptomyces novaecaesareae to Kitasatospora novaeceasareae comb. nov.</title>
        <authorList>
            <person name="Kim M.J."/>
        </authorList>
    </citation>
    <scope>NUCLEOTIDE SEQUENCE [LARGE SCALE GENOMIC DNA]</scope>
    <source>
        <strain evidence="3 4">MMS16-CNU292</strain>
    </source>
</reference>
<dbReference type="Proteomes" id="UP000319103">
    <property type="component" value="Unassembled WGS sequence"/>
</dbReference>
<keyword evidence="4" id="KW-1185">Reference proteome</keyword>
<dbReference type="PROSITE" id="PS50801">
    <property type="entry name" value="STAS"/>
    <property type="match status" value="1"/>
</dbReference>
<dbReference type="InterPro" id="IPR058548">
    <property type="entry name" value="MlaB-like_STAS"/>
</dbReference>
<comment type="caution">
    <text evidence="3">The sequence shown here is derived from an EMBL/GenBank/DDBJ whole genome shotgun (WGS) entry which is preliminary data.</text>
</comment>
<evidence type="ECO:0000313" key="4">
    <source>
        <dbReference type="Proteomes" id="UP000319103"/>
    </source>
</evidence>
<dbReference type="RefSeq" id="WP_141631887.1">
    <property type="nucleotide sequence ID" value="NZ_VIGB01000003.1"/>
</dbReference>
<proteinExistence type="predicted"/>
<sequence length="139" mass="14220">MSRHQARQQSASPVSPTAAGTPTLGPQSAAVRFTVEITKQADGSALLAVVGEVDYDGADAFRHALATALKECPVGLEVDLAGLSFCDCAGLNVLLWARNRAAAIGCAVRVSSVSPQVSRLIDVTGTREVLGSLNGGESA</sequence>